<evidence type="ECO:0000256" key="1">
    <source>
        <dbReference type="ARBA" id="ARBA00022490"/>
    </source>
</evidence>
<keyword evidence="2 9" id="KW-0566">Pantothenate biosynthesis</keyword>
<dbReference type="HAMAP" id="MF_00446">
    <property type="entry name" value="PanD"/>
    <property type="match status" value="1"/>
</dbReference>
<dbReference type="PIRSF" id="PIRSF006246">
    <property type="entry name" value="Asp_decarbox"/>
    <property type="match status" value="1"/>
</dbReference>
<evidence type="ECO:0000256" key="11">
    <source>
        <dbReference type="PIRSR" id="PIRSR006246-2"/>
    </source>
</evidence>
<keyword evidence="4 9" id="KW-0068">Autocatalytic cleavage</keyword>
<gene>
    <name evidence="9 14" type="primary">panD</name>
    <name evidence="14" type="ORF">KTA_23530</name>
</gene>
<dbReference type="EC" id="4.1.1.11" evidence="9"/>
<feature type="chain" id="PRO_5019884466" description="Aspartate 1-decarboxylase beta chain" evidence="9 13">
    <location>
        <begin position="1"/>
        <end position="24"/>
    </location>
</feature>
<dbReference type="InterPro" id="IPR003190">
    <property type="entry name" value="Asp_decarbox"/>
</dbReference>
<dbReference type="EMBL" id="AP019377">
    <property type="protein sequence ID" value="BBH94154.1"/>
    <property type="molecule type" value="Genomic_DNA"/>
</dbReference>
<dbReference type="PANTHER" id="PTHR21012">
    <property type="entry name" value="ASPARTATE 1-DECARBOXYLASE"/>
    <property type="match status" value="1"/>
</dbReference>
<evidence type="ECO:0000256" key="7">
    <source>
        <dbReference type="ARBA" id="ARBA00023270"/>
    </source>
</evidence>
<reference evidence="14" key="1">
    <citation type="submission" date="2018-12" db="EMBL/GenBank/DDBJ databases">
        <title>Novel natural products biosynthetic potential of the class Ktedonobacteria.</title>
        <authorList>
            <person name="Zheng Y."/>
            <person name="Saitou A."/>
            <person name="Wang C.M."/>
            <person name="Toyoda A."/>
            <person name="Minakuchi Y."/>
            <person name="Sekiguchi Y."/>
            <person name="Ueda K."/>
            <person name="Takano H."/>
            <person name="Sakai Y."/>
            <person name="Yokota A."/>
            <person name="Yabe S."/>
        </authorList>
    </citation>
    <scope>NUCLEOTIDE SEQUENCE</scope>
    <source>
        <strain evidence="14">A3-2</strain>
    </source>
</reference>
<dbReference type="Gene3D" id="2.40.40.20">
    <property type="match status" value="1"/>
</dbReference>
<evidence type="ECO:0000256" key="4">
    <source>
        <dbReference type="ARBA" id="ARBA00022813"/>
    </source>
</evidence>
<dbReference type="Pfam" id="PF02261">
    <property type="entry name" value="Asp_decarbox"/>
    <property type="match status" value="1"/>
</dbReference>
<name>A0A455T749_9CHLR</name>
<evidence type="ECO:0000256" key="13">
    <source>
        <dbReference type="PIRSR" id="PIRSR006246-5"/>
    </source>
</evidence>
<keyword evidence="5 9" id="KW-0865">Zymogen</keyword>
<evidence type="ECO:0000256" key="10">
    <source>
        <dbReference type="PIRSR" id="PIRSR006246-1"/>
    </source>
</evidence>
<comment type="function">
    <text evidence="9">Catalyzes the pyruvoyl-dependent decarboxylation of aspartate to produce beta-alanine.</text>
</comment>
<accession>A0A455T749</accession>
<comment type="catalytic activity">
    <reaction evidence="9">
        <text>L-aspartate + H(+) = beta-alanine + CO2</text>
        <dbReference type="Rhea" id="RHEA:19497"/>
        <dbReference type="ChEBI" id="CHEBI:15378"/>
        <dbReference type="ChEBI" id="CHEBI:16526"/>
        <dbReference type="ChEBI" id="CHEBI:29991"/>
        <dbReference type="ChEBI" id="CHEBI:57966"/>
        <dbReference type="EC" id="4.1.1.11"/>
    </reaction>
</comment>
<feature type="binding site" evidence="9 11">
    <location>
        <begin position="73"/>
        <end position="75"/>
    </location>
    <ligand>
        <name>substrate</name>
    </ligand>
</feature>
<evidence type="ECO:0000256" key="8">
    <source>
        <dbReference type="ARBA" id="ARBA00023317"/>
    </source>
</evidence>
<feature type="chain" id="PRO_5019884465" description="Aspartate 1-decarboxylase alpha chain" evidence="9 13">
    <location>
        <begin position="25"/>
        <end position="140"/>
    </location>
</feature>
<dbReference type="InterPro" id="IPR009010">
    <property type="entry name" value="Asp_de-COase-like_dom_sf"/>
</dbReference>
<sequence length="140" mass="15525">MQRTMCKSKIHRATVTMADLNYVGSITIDQNLLEAANIYPYEKVQVVNVTNGSRLETYAIPGERGSGVICLNGAAARLNAVGDIVIIMSYALFTEEEIRSLKPRIVLVNEQNQITELREVPLIELLPEATAEETYVEAAR</sequence>
<evidence type="ECO:0000256" key="2">
    <source>
        <dbReference type="ARBA" id="ARBA00022655"/>
    </source>
</evidence>
<evidence type="ECO:0000256" key="9">
    <source>
        <dbReference type="HAMAP-Rule" id="MF_00446"/>
    </source>
</evidence>
<evidence type="ECO:0000256" key="6">
    <source>
        <dbReference type="ARBA" id="ARBA00023239"/>
    </source>
</evidence>
<dbReference type="GO" id="GO:0006523">
    <property type="term" value="P:alanine biosynthetic process"/>
    <property type="evidence" value="ECO:0007669"/>
    <property type="project" value="InterPro"/>
</dbReference>
<organism evidence="14">
    <name type="scientific">Thermogemmatispora argillosa</name>
    <dbReference type="NCBI Taxonomy" id="2045280"/>
    <lineage>
        <taxon>Bacteria</taxon>
        <taxon>Bacillati</taxon>
        <taxon>Chloroflexota</taxon>
        <taxon>Ktedonobacteria</taxon>
        <taxon>Thermogemmatisporales</taxon>
        <taxon>Thermogemmatisporaceae</taxon>
        <taxon>Thermogemmatispora</taxon>
    </lineage>
</organism>
<keyword evidence="7 9" id="KW-0704">Schiff base</keyword>
<dbReference type="UniPathway" id="UPA00028">
    <property type="reaction ID" value="UER00002"/>
</dbReference>
<dbReference type="AlphaFoldDB" id="A0A455T749"/>
<evidence type="ECO:0000256" key="3">
    <source>
        <dbReference type="ARBA" id="ARBA00022793"/>
    </source>
</evidence>
<evidence type="ECO:0000256" key="12">
    <source>
        <dbReference type="PIRSR" id="PIRSR006246-3"/>
    </source>
</evidence>
<dbReference type="NCBIfam" id="TIGR00223">
    <property type="entry name" value="panD"/>
    <property type="match status" value="1"/>
</dbReference>
<feature type="active site" description="Proton donor" evidence="9 10">
    <location>
        <position position="58"/>
    </location>
</feature>
<dbReference type="GO" id="GO:0004068">
    <property type="term" value="F:aspartate 1-decarboxylase activity"/>
    <property type="evidence" value="ECO:0007669"/>
    <property type="project" value="UniProtKB-UniRule"/>
</dbReference>
<dbReference type="PANTHER" id="PTHR21012:SF0">
    <property type="entry name" value="ASPARTATE 1-DECARBOXYLASE"/>
    <property type="match status" value="1"/>
</dbReference>
<comment type="pathway">
    <text evidence="9">Cofactor biosynthesis; (R)-pantothenate biosynthesis; beta-alanine from L-aspartate: step 1/1.</text>
</comment>
<dbReference type="SUPFAM" id="SSF50692">
    <property type="entry name" value="ADC-like"/>
    <property type="match status" value="1"/>
</dbReference>
<keyword evidence="8 9" id="KW-0670">Pyruvate</keyword>
<dbReference type="GO" id="GO:0005829">
    <property type="term" value="C:cytosol"/>
    <property type="evidence" value="ECO:0007669"/>
    <property type="project" value="TreeGrafter"/>
</dbReference>
<keyword evidence="3 9" id="KW-0210">Decarboxylase</keyword>
<comment type="similarity">
    <text evidence="9">Belongs to the PanD family.</text>
</comment>
<comment type="subcellular location">
    <subcellularLocation>
        <location evidence="9">Cytoplasm</location>
    </subcellularLocation>
</comment>
<protein>
    <recommendedName>
        <fullName evidence="9">Aspartate 1-decarboxylase</fullName>
        <ecNumber evidence="9">4.1.1.11</ecNumber>
    </recommendedName>
    <alternativeName>
        <fullName evidence="9">Aspartate alpha-decarboxylase</fullName>
    </alternativeName>
    <component>
        <recommendedName>
            <fullName evidence="9">Aspartate 1-decarboxylase beta chain</fullName>
        </recommendedName>
    </component>
    <component>
        <recommendedName>
            <fullName evidence="9">Aspartate 1-decarboxylase alpha chain</fullName>
        </recommendedName>
    </component>
</protein>
<keyword evidence="1 9" id="KW-0963">Cytoplasm</keyword>
<evidence type="ECO:0000256" key="5">
    <source>
        <dbReference type="ARBA" id="ARBA00023145"/>
    </source>
</evidence>
<evidence type="ECO:0000313" key="14">
    <source>
        <dbReference type="EMBL" id="BBH94154.1"/>
    </source>
</evidence>
<dbReference type="GO" id="GO:0015940">
    <property type="term" value="P:pantothenate biosynthetic process"/>
    <property type="evidence" value="ECO:0007669"/>
    <property type="project" value="UniProtKB-UniRule"/>
</dbReference>
<feature type="modified residue" description="Pyruvic acid (Ser)" evidence="9 12">
    <location>
        <position position="25"/>
    </location>
</feature>
<comment type="cofactor">
    <cofactor evidence="9 10">
        <name>pyruvate</name>
        <dbReference type="ChEBI" id="CHEBI:15361"/>
    </cofactor>
    <text evidence="9 10">Binds 1 pyruvoyl group covalently per subunit.</text>
</comment>
<feature type="binding site" evidence="9 11">
    <location>
        <position position="57"/>
    </location>
    <ligand>
        <name>substrate</name>
    </ligand>
</feature>
<comment type="subunit">
    <text evidence="9">Heterooctamer of four alpha and four beta subunits.</text>
</comment>
<keyword evidence="6 9" id="KW-0456">Lyase</keyword>
<proteinExistence type="inferred from homology"/>
<dbReference type="CDD" id="cd06919">
    <property type="entry name" value="Asp_decarbox"/>
    <property type="match status" value="1"/>
</dbReference>
<comment type="PTM">
    <text evidence="9 12">Is synthesized initially as an inactive proenzyme, which is activated by self-cleavage at a specific serine bond to produce a beta-subunit with a hydroxyl group at its C-terminus and an alpha-subunit with a pyruvoyl group at its N-terminus.</text>
</comment>
<feature type="active site" description="Schiff-base intermediate with substrate; via pyruvic acid" evidence="9 10">
    <location>
        <position position="25"/>
    </location>
</feature>